<comment type="caution">
    <text evidence="3">The sequence shown here is derived from an EMBL/GenBank/DDBJ whole genome shotgun (WGS) entry which is preliminary data.</text>
</comment>
<feature type="compositionally biased region" description="Low complexity" evidence="1">
    <location>
        <begin position="91"/>
        <end position="101"/>
    </location>
</feature>
<feature type="region of interest" description="Disordered" evidence="1">
    <location>
        <begin position="51"/>
        <end position="125"/>
    </location>
</feature>
<sequence>MSSPTPRRRPSPAVYRRRRLVALVLALIVVGAIVAGIWVVVAQPWRGNAAETSAVTPSPSVSKSVEASPSASAASQAPAEEDAPDEDAAADDAVAADGAPACNAGDVTVEGSTSQESYGSDQNPEFSLTLTNTGDADCTINVGTSAQSFTVTSGSDTWWRSTDCQAKPSDMIVTLAAGQTVSSAETLSWDRTRSSVDTCDSGDRPRAPGSGASYHLAVEIGGIAANGTTQFFLN</sequence>
<feature type="compositionally biased region" description="Acidic residues" evidence="1">
    <location>
        <begin position="79"/>
        <end position="90"/>
    </location>
</feature>
<dbReference type="EMBL" id="JACGWY010000005">
    <property type="protein sequence ID" value="MBA8817128.1"/>
    <property type="molecule type" value="Genomic_DNA"/>
</dbReference>
<accession>A0A7W3JQM6</accession>
<evidence type="ECO:0000313" key="3">
    <source>
        <dbReference type="EMBL" id="MBA8817128.1"/>
    </source>
</evidence>
<proteinExistence type="predicted"/>
<feature type="transmembrane region" description="Helical" evidence="2">
    <location>
        <begin position="20"/>
        <end position="41"/>
    </location>
</feature>
<gene>
    <name evidence="3" type="ORF">FHX48_002226</name>
    <name evidence="4" type="ORF">FHX48_002810</name>
</gene>
<reference evidence="3 5" key="1">
    <citation type="submission" date="2020-07" db="EMBL/GenBank/DDBJ databases">
        <title>Sequencing the genomes of 1000 actinobacteria strains.</title>
        <authorList>
            <person name="Klenk H.-P."/>
        </authorList>
    </citation>
    <scope>NUCLEOTIDE SEQUENCE [LARGE SCALE GENOMIC DNA]</scope>
    <source>
        <strain evidence="3 5">DSM 27576</strain>
    </source>
</reference>
<organism evidence="3 5">
    <name type="scientific">Microbacterium halimionae</name>
    <dbReference type="NCBI Taxonomy" id="1526413"/>
    <lineage>
        <taxon>Bacteria</taxon>
        <taxon>Bacillati</taxon>
        <taxon>Actinomycetota</taxon>
        <taxon>Actinomycetes</taxon>
        <taxon>Micrococcales</taxon>
        <taxon>Microbacteriaceae</taxon>
        <taxon>Microbacterium</taxon>
    </lineage>
</organism>
<evidence type="ECO:0000256" key="2">
    <source>
        <dbReference type="SAM" id="Phobius"/>
    </source>
</evidence>
<protein>
    <submittedName>
        <fullName evidence="3">Cytoskeletal protein RodZ</fullName>
    </submittedName>
</protein>
<keyword evidence="2" id="KW-0472">Membrane</keyword>
<evidence type="ECO:0000313" key="4">
    <source>
        <dbReference type="EMBL" id="MBA8817705.1"/>
    </source>
</evidence>
<keyword evidence="2" id="KW-1133">Transmembrane helix</keyword>
<name>A0A7W3JQM6_9MICO</name>
<feature type="compositionally biased region" description="Low complexity" evidence="1">
    <location>
        <begin position="57"/>
        <end position="78"/>
    </location>
</feature>
<dbReference type="RefSeq" id="WP_182486535.1">
    <property type="nucleotide sequence ID" value="NZ_JAAOZB010000001.1"/>
</dbReference>
<keyword evidence="2" id="KW-0812">Transmembrane</keyword>
<dbReference type="Proteomes" id="UP000526083">
    <property type="component" value="Unassembled WGS sequence"/>
</dbReference>
<dbReference type="EMBL" id="JACGWY010000010">
    <property type="protein sequence ID" value="MBA8817705.1"/>
    <property type="molecule type" value="Genomic_DNA"/>
</dbReference>
<evidence type="ECO:0000313" key="5">
    <source>
        <dbReference type="Proteomes" id="UP000526083"/>
    </source>
</evidence>
<evidence type="ECO:0000256" key="1">
    <source>
        <dbReference type="SAM" id="MobiDB-lite"/>
    </source>
</evidence>
<keyword evidence="5" id="KW-1185">Reference proteome</keyword>
<dbReference type="AlphaFoldDB" id="A0A7W3JQM6"/>
<feature type="compositionally biased region" description="Polar residues" evidence="1">
    <location>
        <begin position="110"/>
        <end position="125"/>
    </location>
</feature>